<sequence>MGKIKQSKSIKQQQQQQLQQQPLHKQLQQDDDILKFGKLSNKHSNNKVDDNDFESQESSVIDPKTSSKILSLARQQQQDLDRQHLLNSLSDDDELDEDNFKLKGDDVEKDEVVEEPTNDTDTVDTNTTFKQLDINPEDEQAMNTFMPQNTSNRRTLADLILDKINAQSQPSQPPPENTLSDKVTQVYTKVGQLLSRYKSGPLPKAFKIIPSLPNWIAILQITGPESWSPHATYAATRLFASNLKANQSRLFYQHVLLDRCRDNLNDPNTKNMDVHLYDALRKSLYKPAAFFKGILFPLLESQCTLKEAAIFASVLSKTSIPVLHSAAALLHLAEMDYTGPTSLFIRVLLDKKYALPYKVLDGLVYHFMRFAKSNEKMPVLWHQSLLVFTQRYSSDLTPEQKDALLDVVKINVHPQISPEIRREIHKSTERAPGMMQDEPMAMAI</sequence>
<accession>A0A4T0G3S1</accession>
<evidence type="ECO:0000256" key="1">
    <source>
        <dbReference type="ARBA" id="ARBA00007114"/>
    </source>
</evidence>
<reference evidence="5 6" key="1">
    <citation type="submission" date="2019-03" db="EMBL/GenBank/DDBJ databases">
        <title>Sequencing 23 genomes of Wallemia ichthyophaga.</title>
        <authorList>
            <person name="Gostincar C."/>
        </authorList>
    </citation>
    <scope>NUCLEOTIDE SEQUENCE [LARGE SCALE GENOMIC DNA]</scope>
    <source>
        <strain evidence="4 6">EXF-6200</strain>
        <strain evidence="3 5">EXF-8621</strain>
    </source>
</reference>
<dbReference type="GO" id="GO:0030688">
    <property type="term" value="C:preribosome, small subunit precursor"/>
    <property type="evidence" value="ECO:0007669"/>
    <property type="project" value="TreeGrafter"/>
</dbReference>
<evidence type="ECO:0008006" key="7">
    <source>
        <dbReference type="Google" id="ProtNLM"/>
    </source>
</evidence>
<dbReference type="AlphaFoldDB" id="A0A4T0G3S1"/>
<dbReference type="GO" id="GO:0005737">
    <property type="term" value="C:cytoplasm"/>
    <property type="evidence" value="ECO:0007669"/>
    <property type="project" value="TreeGrafter"/>
</dbReference>
<feature type="compositionally biased region" description="Low complexity" evidence="2">
    <location>
        <begin position="9"/>
        <end position="26"/>
    </location>
</feature>
<dbReference type="PANTHER" id="PTHR12821:SF0">
    <property type="entry name" value="BYSTIN"/>
    <property type="match status" value="1"/>
</dbReference>
<proteinExistence type="inferred from homology"/>
<dbReference type="GO" id="GO:0030515">
    <property type="term" value="F:snoRNA binding"/>
    <property type="evidence" value="ECO:0007669"/>
    <property type="project" value="TreeGrafter"/>
</dbReference>
<dbReference type="OMA" id="TKLPVIW"/>
<feature type="compositionally biased region" description="Polar residues" evidence="2">
    <location>
        <begin position="56"/>
        <end position="69"/>
    </location>
</feature>
<name>A0A4T0G3S1_WALIC</name>
<dbReference type="GO" id="GO:0005730">
    <property type="term" value="C:nucleolus"/>
    <property type="evidence" value="ECO:0007669"/>
    <property type="project" value="TreeGrafter"/>
</dbReference>
<gene>
    <name evidence="4" type="ORF">E3P86_04099</name>
    <name evidence="3" type="ORF">E3P90_03473</name>
</gene>
<feature type="region of interest" description="Disordered" evidence="2">
    <location>
        <begin position="87"/>
        <end position="125"/>
    </location>
</feature>
<evidence type="ECO:0000313" key="4">
    <source>
        <dbReference type="EMBL" id="TIB27576.1"/>
    </source>
</evidence>
<protein>
    <recommendedName>
        <fullName evidence="7">Bystin</fullName>
    </recommendedName>
</protein>
<feature type="compositionally biased region" description="Acidic residues" evidence="2">
    <location>
        <begin position="107"/>
        <end position="122"/>
    </location>
</feature>
<dbReference type="Gene3D" id="1.25.40.480">
    <property type="match status" value="1"/>
</dbReference>
<dbReference type="InterPro" id="IPR007955">
    <property type="entry name" value="Bystin"/>
</dbReference>
<evidence type="ECO:0000313" key="6">
    <source>
        <dbReference type="Proteomes" id="UP000310689"/>
    </source>
</evidence>
<feature type="region of interest" description="Disordered" evidence="2">
    <location>
        <begin position="1"/>
        <end position="75"/>
    </location>
</feature>
<comment type="caution">
    <text evidence="4">The sequence shown here is derived from an EMBL/GenBank/DDBJ whole genome shotgun (WGS) entry which is preliminary data.</text>
</comment>
<dbReference type="Pfam" id="PF05291">
    <property type="entry name" value="Bystin"/>
    <property type="match status" value="1"/>
</dbReference>
<dbReference type="EMBL" id="SPOI01000473">
    <property type="protein sequence ID" value="TIB27576.1"/>
    <property type="molecule type" value="Genomic_DNA"/>
</dbReference>
<organism evidence="4 6">
    <name type="scientific">Wallemia ichthyophaga</name>
    <dbReference type="NCBI Taxonomy" id="245174"/>
    <lineage>
        <taxon>Eukaryota</taxon>
        <taxon>Fungi</taxon>
        <taxon>Dikarya</taxon>
        <taxon>Basidiomycota</taxon>
        <taxon>Wallemiomycotina</taxon>
        <taxon>Wallemiomycetes</taxon>
        <taxon>Wallemiales</taxon>
        <taxon>Wallemiaceae</taxon>
        <taxon>Wallemia</taxon>
    </lineage>
</organism>
<dbReference type="Proteomes" id="UP000310689">
    <property type="component" value="Unassembled WGS sequence"/>
</dbReference>
<dbReference type="EMBL" id="SPOF01000049">
    <property type="protein sequence ID" value="TIB08919.1"/>
    <property type="molecule type" value="Genomic_DNA"/>
</dbReference>
<evidence type="ECO:0000313" key="3">
    <source>
        <dbReference type="EMBL" id="TIB08919.1"/>
    </source>
</evidence>
<comment type="similarity">
    <text evidence="1">Belongs to the bystin family.</text>
</comment>
<evidence type="ECO:0000313" key="5">
    <source>
        <dbReference type="Proteomes" id="UP000306954"/>
    </source>
</evidence>
<dbReference type="OrthoDB" id="2192561at2759"/>
<evidence type="ECO:0000256" key="2">
    <source>
        <dbReference type="SAM" id="MobiDB-lite"/>
    </source>
</evidence>
<dbReference type="GO" id="GO:0006364">
    <property type="term" value="P:rRNA processing"/>
    <property type="evidence" value="ECO:0007669"/>
    <property type="project" value="TreeGrafter"/>
</dbReference>
<dbReference type="PANTHER" id="PTHR12821">
    <property type="entry name" value="BYSTIN"/>
    <property type="match status" value="1"/>
</dbReference>
<dbReference type="Proteomes" id="UP000306954">
    <property type="component" value="Unassembled WGS sequence"/>
</dbReference>